<dbReference type="SUPFAM" id="SSF52058">
    <property type="entry name" value="L domain-like"/>
    <property type="match status" value="1"/>
</dbReference>
<accession>A0ABS8EST3</accession>
<keyword evidence="3 6" id="KW-0732">Signal</keyword>
<evidence type="ECO:0000259" key="7">
    <source>
        <dbReference type="PROSITE" id="PS50978"/>
    </source>
</evidence>
<gene>
    <name evidence="8" type="ORF">LKD42_02810</name>
</gene>
<dbReference type="PANTHER" id="PTHR24373">
    <property type="entry name" value="SLIT RELATED LEUCINE-RICH REPEAT NEURONAL PROTEIN"/>
    <property type="match status" value="1"/>
</dbReference>
<dbReference type="InterPro" id="IPR032675">
    <property type="entry name" value="LRR_dom_sf"/>
</dbReference>
<dbReference type="SUPFAM" id="SSF49265">
    <property type="entry name" value="Fibronectin type III"/>
    <property type="match status" value="1"/>
</dbReference>
<keyword evidence="9" id="KW-1185">Reference proteome</keyword>
<comment type="caution">
    <text evidence="8">The sequence shown here is derived from an EMBL/GenBank/DDBJ whole genome shotgun (WGS) entry which is preliminary data.</text>
</comment>
<evidence type="ECO:0000256" key="6">
    <source>
        <dbReference type="SAM" id="SignalP"/>
    </source>
</evidence>
<dbReference type="InterPro" id="IPR037250">
    <property type="entry name" value="NEAT_dom_sf"/>
</dbReference>
<keyword evidence="2" id="KW-0433">Leucine-rich repeat</keyword>
<evidence type="ECO:0000256" key="3">
    <source>
        <dbReference type="ARBA" id="ARBA00022729"/>
    </source>
</evidence>
<dbReference type="RefSeq" id="WP_248834760.1">
    <property type="nucleotide sequence ID" value="NZ_JAJEQE010000005.1"/>
</dbReference>
<dbReference type="Gene3D" id="3.80.10.10">
    <property type="entry name" value="Ribonuclease Inhibitor"/>
    <property type="match status" value="2"/>
</dbReference>
<feature type="signal peptide" evidence="6">
    <location>
        <begin position="1"/>
        <end position="32"/>
    </location>
</feature>
<dbReference type="InterPro" id="IPR001611">
    <property type="entry name" value="Leu-rich_rpt"/>
</dbReference>
<dbReference type="Gene3D" id="2.60.40.10">
    <property type="entry name" value="Immunoglobulins"/>
    <property type="match status" value="1"/>
</dbReference>
<dbReference type="InterPro" id="IPR018247">
    <property type="entry name" value="EF_Hand_1_Ca_BS"/>
</dbReference>
<dbReference type="Pfam" id="PF13855">
    <property type="entry name" value="LRR_8"/>
    <property type="match status" value="2"/>
</dbReference>
<evidence type="ECO:0000256" key="2">
    <source>
        <dbReference type="ARBA" id="ARBA00022614"/>
    </source>
</evidence>
<sequence length="785" mass="87273">MRKKFGYQAMAAIFTAAMIVSGAGMYQTTAKAAEGQIRTPQQKTAVETQESAKLKAEAASVDPTEDGEYTLTFEAKQEGSDEESMLAGYFDPKAKLTVENGKMYVTFLNTKLSDFLLDFTVASDGTYAQTEKTGFGEPDGTGSYAMYEYKMEITKPSEVNKGAALVSAMGGQNSDIGNFDKYLKTDFTFLTLEKGWSGYDASKTEDKPTGAAALNEALRDYGMDKDNDGTVTAEEVARYGGTTLDLSECNLSEIGLLRYLPSQIITLNLSNNEITAIPEGLLDNLTSLENFYIEHNKITEIPEGLFKNNHSLDWISFTGNQISSLKNNTFEGLDALTILDLEGNQIREVSQNALTGMPKLQQLSFAGNGLENLQDDVLKPLAGSLRWLFLQENNIESLPKTVEDLFFLEELYAYDNGMKDITKVDFSKLPQLQEVNFMHNEIREIPSGTFAKNEKLAGLDLYDNLLTTMSPDTLPATAVLRKLDIRLNNIQVVDRKLIMKSQSFNKFYPQKSAMSLKIEKDGENGVKWSQELSILDLLYWFDATNDAKVEEAQSVDEYREFLKDKGYEDRDIVDVLNDQYYDWKIITSIEKKNADGTYETVWKSTDDDKADLAGGAFATAEKGTYRVVKDLYSGNSGLLFYRFSVFSNEVNTAQQNNVTSGTDKPNNGSNSNTNGGNNGNSANPGNTAVKKPAKVKKVTAKAKKRTAVISWKKVKGASGYEVYRSTKKNGKYKKIKTIKKAGTVRFTDKKLKKGFAYYYKVRAYRKTAVAKVYGNDSAAKKVKIK</sequence>
<evidence type="ECO:0000256" key="1">
    <source>
        <dbReference type="ARBA" id="ARBA00004196"/>
    </source>
</evidence>
<dbReference type="InterPro" id="IPR013783">
    <property type="entry name" value="Ig-like_fold"/>
</dbReference>
<dbReference type="SUPFAM" id="SSF158911">
    <property type="entry name" value="NEAT domain-like"/>
    <property type="match status" value="1"/>
</dbReference>
<evidence type="ECO:0000256" key="5">
    <source>
        <dbReference type="SAM" id="MobiDB-lite"/>
    </source>
</evidence>
<feature type="compositionally biased region" description="Polar residues" evidence="5">
    <location>
        <begin position="655"/>
        <end position="664"/>
    </location>
</feature>
<proteinExistence type="predicted"/>
<feature type="compositionally biased region" description="Low complexity" evidence="5">
    <location>
        <begin position="665"/>
        <end position="690"/>
    </location>
</feature>
<evidence type="ECO:0000256" key="4">
    <source>
        <dbReference type="ARBA" id="ARBA00022737"/>
    </source>
</evidence>
<dbReference type="PANTHER" id="PTHR24373:SF387">
    <property type="entry name" value="LEUCINE-RICH REPEATS AND IMMUNOGLOBULIN-LIKE DOMAINS PROTEIN SMA-10"/>
    <property type="match status" value="1"/>
</dbReference>
<dbReference type="PROSITE" id="PS00018">
    <property type="entry name" value="EF_HAND_1"/>
    <property type="match status" value="1"/>
</dbReference>
<name>A0ABS8EST3_9FIRM</name>
<comment type="subcellular location">
    <subcellularLocation>
        <location evidence="1">Cell envelope</location>
    </subcellularLocation>
</comment>
<feature type="region of interest" description="Disordered" evidence="5">
    <location>
        <begin position="655"/>
        <end position="696"/>
    </location>
</feature>
<dbReference type="InterPro" id="IPR003591">
    <property type="entry name" value="Leu-rich_rpt_typical-subtyp"/>
</dbReference>
<dbReference type="CDD" id="cd06920">
    <property type="entry name" value="NEAT"/>
    <property type="match status" value="1"/>
</dbReference>
<dbReference type="SMART" id="SM00364">
    <property type="entry name" value="LRR_BAC"/>
    <property type="match status" value="4"/>
</dbReference>
<reference evidence="8 9" key="1">
    <citation type="submission" date="2021-10" db="EMBL/GenBank/DDBJ databases">
        <title>Anaerobic single-cell dispensing facilitates the cultivation of human gut bacteria.</title>
        <authorList>
            <person name="Afrizal A."/>
        </authorList>
    </citation>
    <scope>NUCLEOTIDE SEQUENCE [LARGE SCALE GENOMIC DNA]</scope>
    <source>
        <strain evidence="8 9">CLA-AA-H246</strain>
    </source>
</reference>
<dbReference type="InterPro" id="IPR036116">
    <property type="entry name" value="FN3_sf"/>
</dbReference>
<dbReference type="InterPro" id="IPR050328">
    <property type="entry name" value="Dev_Immune_Receptor"/>
</dbReference>
<dbReference type="PROSITE" id="PS50978">
    <property type="entry name" value="NEAT"/>
    <property type="match status" value="1"/>
</dbReference>
<dbReference type="InterPro" id="IPR006635">
    <property type="entry name" value="NEAT_dom"/>
</dbReference>
<protein>
    <submittedName>
        <fullName evidence="8">NEAT domain-containing protein</fullName>
    </submittedName>
</protein>
<feature type="domain" description="NEAT" evidence="7">
    <location>
        <begin position="64"/>
        <end position="195"/>
    </location>
</feature>
<dbReference type="EMBL" id="JAJEQE010000005">
    <property type="protein sequence ID" value="MCC2148190.1"/>
    <property type="molecule type" value="Genomic_DNA"/>
</dbReference>
<dbReference type="Pfam" id="PF05031">
    <property type="entry name" value="NEAT"/>
    <property type="match status" value="1"/>
</dbReference>
<dbReference type="SMART" id="SM00369">
    <property type="entry name" value="LRR_TYP"/>
    <property type="match status" value="7"/>
</dbReference>
<organism evidence="8 9">
    <name type="scientific">Hominisplanchenecus faecis</name>
    <dbReference type="NCBI Taxonomy" id="2885351"/>
    <lineage>
        <taxon>Bacteria</taxon>
        <taxon>Bacillati</taxon>
        <taxon>Bacillota</taxon>
        <taxon>Clostridia</taxon>
        <taxon>Lachnospirales</taxon>
        <taxon>Lachnospiraceae</taxon>
        <taxon>Hominisplanchenecus</taxon>
    </lineage>
</organism>
<dbReference type="Gene3D" id="2.60.40.1850">
    <property type="match status" value="1"/>
</dbReference>
<evidence type="ECO:0000313" key="9">
    <source>
        <dbReference type="Proteomes" id="UP001299235"/>
    </source>
</evidence>
<dbReference type="SMART" id="SM00725">
    <property type="entry name" value="NEAT"/>
    <property type="match status" value="1"/>
</dbReference>
<evidence type="ECO:0000313" key="8">
    <source>
        <dbReference type="EMBL" id="MCC2148190.1"/>
    </source>
</evidence>
<keyword evidence="4" id="KW-0677">Repeat</keyword>
<feature type="chain" id="PRO_5045365322" evidence="6">
    <location>
        <begin position="33"/>
        <end position="785"/>
    </location>
</feature>
<dbReference type="Proteomes" id="UP001299235">
    <property type="component" value="Unassembled WGS sequence"/>
</dbReference>